<dbReference type="NCBIfam" id="NF040521">
    <property type="entry name" value="C45_proenzyme"/>
    <property type="match status" value="1"/>
</dbReference>
<feature type="domain" description="Peptidase C45 hydrolase" evidence="2">
    <location>
        <begin position="154"/>
        <end position="381"/>
    </location>
</feature>
<dbReference type="PANTHER" id="PTHR34180:SF1">
    <property type="entry name" value="BETA-ALANYL-DOPAMINE_CARCININE HYDROLASE"/>
    <property type="match status" value="1"/>
</dbReference>
<dbReference type="Proteomes" id="UP000751190">
    <property type="component" value="Unassembled WGS sequence"/>
</dbReference>
<feature type="chain" id="PRO_5035248109" description="Peptidase C45 hydrolase domain-containing protein" evidence="1">
    <location>
        <begin position="18"/>
        <end position="408"/>
    </location>
</feature>
<protein>
    <recommendedName>
        <fullName evidence="2">Peptidase C45 hydrolase domain-containing protein</fullName>
    </recommendedName>
</protein>
<gene>
    <name evidence="3" type="ORF">KFE25_009853</name>
</gene>
<dbReference type="InterPro" id="IPR047801">
    <property type="entry name" value="Peptidase_C45"/>
</dbReference>
<evidence type="ECO:0000259" key="2">
    <source>
        <dbReference type="Pfam" id="PF03417"/>
    </source>
</evidence>
<evidence type="ECO:0000313" key="3">
    <source>
        <dbReference type="EMBL" id="KAG8457093.1"/>
    </source>
</evidence>
<dbReference type="OrthoDB" id="189997at2759"/>
<dbReference type="InterPro" id="IPR005079">
    <property type="entry name" value="Peptidase_C45_hydrolase"/>
</dbReference>
<evidence type="ECO:0000256" key="1">
    <source>
        <dbReference type="SAM" id="SignalP"/>
    </source>
</evidence>
<dbReference type="AlphaFoldDB" id="A0A8J5X6D6"/>
<reference evidence="3" key="1">
    <citation type="submission" date="2021-05" db="EMBL/GenBank/DDBJ databases">
        <title>The genome of the haptophyte Pavlova lutheri (Diacronema luteri, Pavlovales) - a model for lipid biosynthesis in eukaryotic algae.</title>
        <authorList>
            <person name="Hulatt C.J."/>
            <person name="Posewitz M.C."/>
        </authorList>
    </citation>
    <scope>NUCLEOTIDE SEQUENCE</scope>
    <source>
        <strain evidence="3">NIVA-4/92</strain>
    </source>
</reference>
<organism evidence="3 4">
    <name type="scientific">Diacronema lutheri</name>
    <name type="common">Unicellular marine alga</name>
    <name type="synonym">Monochrysis lutheri</name>
    <dbReference type="NCBI Taxonomy" id="2081491"/>
    <lineage>
        <taxon>Eukaryota</taxon>
        <taxon>Haptista</taxon>
        <taxon>Haptophyta</taxon>
        <taxon>Pavlovophyceae</taxon>
        <taxon>Pavlovales</taxon>
        <taxon>Pavlovaceae</taxon>
        <taxon>Diacronema</taxon>
    </lineage>
</organism>
<dbReference type="InterPro" id="IPR047794">
    <property type="entry name" value="C45_proenzyme-like"/>
</dbReference>
<sequence>MAVGSTLALAVVISVRGGPLDPRQPALPPAPGLPVFRGTYGWSAAEHERFGREMGAAYATAARKRLARARNAALVAWVTSDPAGARTLAAFAETHERAYPLYMAELRGLAHGVGVPLAHILALNLHQELAHFAPNRSALAPAAAHCSDYALHPWVAHNEDSAVDEAGTLFLAQVRIDNGGFTAAVYAGDLPSGAFGCNGHGLCFSLNSVEPHSAAYAARGRGFVSRELLRAARTMRAAIAIATADGQSVGHSYQLAALLPGGGGEIVQVEAVERGVHALTVVAPGGPPVFHSNHLRFIQPPVAQSISNSSAHRLARAQVLPVPTSAADLLRVLGDGVDTSFPVFHDAASRAAGDVSGEETLGSALIDVNAGSLSLFAGNPADPRSQRAVLAIARPGAGRRGVSARLPS</sequence>
<comment type="caution">
    <text evidence="3">The sequence shown here is derived from an EMBL/GenBank/DDBJ whole genome shotgun (WGS) entry which is preliminary data.</text>
</comment>
<dbReference type="EMBL" id="JAGTXO010000083">
    <property type="protein sequence ID" value="KAG8457093.1"/>
    <property type="molecule type" value="Genomic_DNA"/>
</dbReference>
<accession>A0A8J5X6D6</accession>
<proteinExistence type="predicted"/>
<dbReference type="PANTHER" id="PTHR34180">
    <property type="entry name" value="PEPTIDASE C45"/>
    <property type="match status" value="1"/>
</dbReference>
<feature type="signal peptide" evidence="1">
    <location>
        <begin position="1"/>
        <end position="17"/>
    </location>
</feature>
<keyword evidence="1" id="KW-0732">Signal</keyword>
<keyword evidence="4" id="KW-1185">Reference proteome</keyword>
<dbReference type="Pfam" id="PF03417">
    <property type="entry name" value="AAT"/>
    <property type="match status" value="1"/>
</dbReference>
<name>A0A8J5X6D6_DIALT</name>
<evidence type="ECO:0000313" key="4">
    <source>
        <dbReference type="Proteomes" id="UP000751190"/>
    </source>
</evidence>
<dbReference type="OMA" id="DKYPIYM"/>
<dbReference type="Gene3D" id="3.60.60.10">
    <property type="entry name" value="Penicillin V Acylase, Chain A"/>
    <property type="match status" value="1"/>
</dbReference>